<dbReference type="VEuPathDB" id="FungiDB:BO71DRAFT_316290"/>
<keyword evidence="1" id="KW-1133">Transmembrane helix</keyword>
<keyword evidence="1" id="KW-0812">Transmembrane</keyword>
<feature type="transmembrane region" description="Helical" evidence="1">
    <location>
        <begin position="12"/>
        <end position="31"/>
    </location>
</feature>
<keyword evidence="3" id="KW-1185">Reference proteome</keyword>
<dbReference type="Proteomes" id="UP000247810">
    <property type="component" value="Unassembled WGS sequence"/>
</dbReference>
<keyword evidence="1" id="KW-0472">Membrane</keyword>
<evidence type="ECO:0000313" key="2">
    <source>
        <dbReference type="EMBL" id="PYH98436.1"/>
    </source>
</evidence>
<reference evidence="2 3" key="1">
    <citation type="submission" date="2018-02" db="EMBL/GenBank/DDBJ databases">
        <title>The genomes of Aspergillus section Nigri reveals drivers in fungal speciation.</title>
        <authorList>
            <consortium name="DOE Joint Genome Institute"/>
            <person name="Vesth T.C."/>
            <person name="Nybo J."/>
            <person name="Theobald S."/>
            <person name="Brandl J."/>
            <person name="Frisvad J.C."/>
            <person name="Nielsen K.F."/>
            <person name="Lyhne E.K."/>
            <person name="Kogle M.E."/>
            <person name="Kuo A."/>
            <person name="Riley R."/>
            <person name="Clum A."/>
            <person name="Nolan M."/>
            <person name="Lipzen A."/>
            <person name="Salamov A."/>
            <person name="Henrissat B."/>
            <person name="Wiebenga A."/>
            <person name="De vries R.P."/>
            <person name="Grigoriev I.V."/>
            <person name="Mortensen U.H."/>
            <person name="Andersen M.R."/>
            <person name="Baker S.E."/>
        </authorList>
    </citation>
    <scope>NUCLEOTIDE SEQUENCE [LARGE SCALE GENOMIC DNA]</scope>
    <source>
        <strain evidence="2 3">CBS 707.79</strain>
    </source>
</reference>
<evidence type="ECO:0000256" key="1">
    <source>
        <dbReference type="SAM" id="Phobius"/>
    </source>
</evidence>
<dbReference type="EMBL" id="KZ825811">
    <property type="protein sequence ID" value="PYH98436.1"/>
    <property type="molecule type" value="Genomic_DNA"/>
</dbReference>
<proteinExistence type="predicted"/>
<sequence length="52" mass="6118">KLLLLTKLVLNSYIITTTGISLFFLIYRFYLSSFNLKKDRESLAEYLIKSLI</sequence>
<feature type="non-terminal residue" evidence="2">
    <location>
        <position position="1"/>
    </location>
</feature>
<organism evidence="2 3">
    <name type="scientific">Aspergillus ellipticus CBS 707.79</name>
    <dbReference type="NCBI Taxonomy" id="1448320"/>
    <lineage>
        <taxon>Eukaryota</taxon>
        <taxon>Fungi</taxon>
        <taxon>Dikarya</taxon>
        <taxon>Ascomycota</taxon>
        <taxon>Pezizomycotina</taxon>
        <taxon>Eurotiomycetes</taxon>
        <taxon>Eurotiomycetidae</taxon>
        <taxon>Eurotiales</taxon>
        <taxon>Aspergillaceae</taxon>
        <taxon>Aspergillus</taxon>
        <taxon>Aspergillus subgen. Circumdati</taxon>
    </lineage>
</organism>
<accession>A0A319DLI8</accession>
<gene>
    <name evidence="2" type="ORF">BO71DRAFT_316290</name>
</gene>
<protein>
    <submittedName>
        <fullName evidence="2">Uncharacterized protein</fullName>
    </submittedName>
</protein>
<evidence type="ECO:0000313" key="3">
    <source>
        <dbReference type="Proteomes" id="UP000247810"/>
    </source>
</evidence>
<name>A0A319DLI8_9EURO</name>
<dbReference type="AlphaFoldDB" id="A0A319DLI8"/>